<dbReference type="Gene3D" id="3.20.20.80">
    <property type="entry name" value="Glycosidases"/>
    <property type="match status" value="1"/>
</dbReference>
<name>A0ABQ6HTP0_9MICO</name>
<dbReference type="SMART" id="SM00642">
    <property type="entry name" value="Aamy"/>
    <property type="match status" value="1"/>
</dbReference>
<dbReference type="InterPro" id="IPR045857">
    <property type="entry name" value="O16G_dom_2"/>
</dbReference>
<dbReference type="PANTHER" id="PTHR10357:SF213">
    <property type="entry name" value="ALPHA AMYLASE CATALYTIC REGION"/>
    <property type="match status" value="1"/>
</dbReference>
<dbReference type="EMBL" id="BSUJ01000001">
    <property type="protein sequence ID" value="GMA21896.1"/>
    <property type="molecule type" value="Genomic_DNA"/>
</dbReference>
<dbReference type="InterPro" id="IPR006047">
    <property type="entry name" value="GH13_cat_dom"/>
</dbReference>
<evidence type="ECO:0000313" key="4">
    <source>
        <dbReference type="Proteomes" id="UP001157109"/>
    </source>
</evidence>
<dbReference type="Pfam" id="PF00128">
    <property type="entry name" value="Alpha-amylase"/>
    <property type="match status" value="1"/>
</dbReference>
<dbReference type="InterPro" id="IPR044077">
    <property type="entry name" value="Amylosucrase"/>
</dbReference>
<reference evidence="4" key="1">
    <citation type="journal article" date="2019" name="Int. J. Syst. Evol. Microbiol.">
        <title>The Global Catalogue of Microorganisms (GCM) 10K type strain sequencing project: providing services to taxonomists for standard genome sequencing and annotation.</title>
        <authorList>
            <consortium name="The Broad Institute Genomics Platform"/>
            <consortium name="The Broad Institute Genome Sequencing Center for Infectious Disease"/>
            <person name="Wu L."/>
            <person name="Ma J."/>
        </authorList>
    </citation>
    <scope>NUCLEOTIDE SEQUENCE [LARGE SCALE GENOMIC DNA]</scope>
    <source>
        <strain evidence="4">NBRC 105830</strain>
    </source>
</reference>
<comment type="caution">
    <text evidence="3">The sequence shown here is derived from an EMBL/GenBank/DDBJ whole genome shotgun (WGS) entry which is preliminary data.</text>
</comment>
<feature type="compositionally biased region" description="Basic residues" evidence="1">
    <location>
        <begin position="646"/>
        <end position="659"/>
    </location>
</feature>
<dbReference type="Proteomes" id="UP001157109">
    <property type="component" value="Unassembled WGS sequence"/>
</dbReference>
<evidence type="ECO:0000259" key="2">
    <source>
        <dbReference type="SMART" id="SM00642"/>
    </source>
</evidence>
<dbReference type="PANTHER" id="PTHR10357">
    <property type="entry name" value="ALPHA-AMYLASE FAMILY MEMBER"/>
    <property type="match status" value="1"/>
</dbReference>
<dbReference type="RefSeq" id="WP_284285081.1">
    <property type="nucleotide sequence ID" value="NZ_BSUJ01000001.1"/>
</dbReference>
<dbReference type="Gene3D" id="3.90.400.10">
    <property type="entry name" value="Oligo-1,6-glucosidase, Domain 2"/>
    <property type="match status" value="1"/>
</dbReference>
<gene>
    <name evidence="3" type="ORF">GCM10025862_39170</name>
</gene>
<protein>
    <submittedName>
        <fullName evidence="3">Alpha-amylase</fullName>
    </submittedName>
</protein>
<dbReference type="InterPro" id="IPR017853">
    <property type="entry name" value="GH"/>
</dbReference>
<feature type="region of interest" description="Disordered" evidence="1">
    <location>
        <begin position="641"/>
        <end position="686"/>
    </location>
</feature>
<dbReference type="SUPFAM" id="SSF51445">
    <property type="entry name" value="(Trans)glycosidases"/>
    <property type="match status" value="1"/>
</dbReference>
<organism evidence="3 4">
    <name type="scientific">Arsenicicoccus piscis</name>
    <dbReference type="NCBI Taxonomy" id="673954"/>
    <lineage>
        <taxon>Bacteria</taxon>
        <taxon>Bacillati</taxon>
        <taxon>Actinomycetota</taxon>
        <taxon>Actinomycetes</taxon>
        <taxon>Micrococcales</taxon>
        <taxon>Intrasporangiaceae</taxon>
        <taxon>Arsenicicoccus</taxon>
    </lineage>
</organism>
<sequence>MSDNDIRHYEQSAQWQALSDAERGIFRTRRDALWPDVVRPLQLLYGSRPDFAQVLGDLEAVVAQAYAERSLELRLLDERRLSTSSWFQRPEMVGYVCYTDRFVGELSAVQDKIPYLKELGVTYLHLMPLLKPRPGANDGGYAVEDYRAVDPRVGSMADLRELADHLRDQGISLVVDLVCNHTAKEHEWARRAVAGDPVYQGYFYLYPDRAMPDQWEATLPEIFPDFAPGNFTWNAECERWVWTTFNEFQWDLNYTNPAVFAEMLGVITFLANQGVEVVRLDAVAFMWKRLGTNCQNQPEAHAILQAFRALTRICCPGVILLAEAIVSPGDLVPYFGVGEATNKECELAYHNVYMVALWSALAEGNVRLLTHTLQAMPPIPSMTAWLTYSRLHDDIGWAVSDENAAAVGLNGFWHRYFLSDFYSGITPGSFAVGEVFQENPQTRDRRISGSLASLAGLQRARKSGDEHLIDLAIARILLLHNLVLAFGGVPLIYMGDEIGLLNDHSYLDDPDLADDNRWIHRPPMDWLAAELRNHPDTIEFRLFQGLAHLTRLRAQTYALHARAGTEALTFDNEHVFALFRTSARGRVLVLANMTDREQWVSLHGFDRFGPLSGLHDLVADQWVGWDVPSRPTRCAGWCRPPDVRARRGPTSRREHRRPPARWSSGPRRRWSRPGLRRAAATGSSRR</sequence>
<proteinExistence type="predicted"/>
<evidence type="ECO:0000313" key="3">
    <source>
        <dbReference type="EMBL" id="GMA21896.1"/>
    </source>
</evidence>
<dbReference type="CDD" id="cd11324">
    <property type="entry name" value="AmyAc_Amylosucrase"/>
    <property type="match status" value="1"/>
</dbReference>
<keyword evidence="4" id="KW-1185">Reference proteome</keyword>
<dbReference type="InterPro" id="IPR013780">
    <property type="entry name" value="Glyco_hydro_b"/>
</dbReference>
<feature type="domain" description="Glycosyl hydrolase family 13 catalytic" evidence="2">
    <location>
        <begin position="98"/>
        <end position="553"/>
    </location>
</feature>
<accession>A0ABQ6HTP0</accession>
<dbReference type="Gene3D" id="2.60.40.1180">
    <property type="entry name" value="Golgi alpha-mannosidase II"/>
    <property type="match status" value="1"/>
</dbReference>
<feature type="compositionally biased region" description="Basic residues" evidence="1">
    <location>
        <begin position="666"/>
        <end position="675"/>
    </location>
</feature>
<evidence type="ECO:0000256" key="1">
    <source>
        <dbReference type="SAM" id="MobiDB-lite"/>
    </source>
</evidence>
<dbReference type="Gene3D" id="1.10.1740.10">
    <property type="match status" value="1"/>
</dbReference>